<dbReference type="Gene3D" id="3.90.226.10">
    <property type="entry name" value="2-enoyl-CoA Hydratase, Chain A, domain 1"/>
    <property type="match status" value="1"/>
</dbReference>
<dbReference type="EMBL" id="SCHC01000321">
    <property type="protein sequence ID" value="TBW73186.1"/>
    <property type="molecule type" value="Genomic_DNA"/>
</dbReference>
<dbReference type="Proteomes" id="UP000291949">
    <property type="component" value="Unassembled WGS sequence"/>
</dbReference>
<proteinExistence type="predicted"/>
<dbReference type="InterPro" id="IPR029045">
    <property type="entry name" value="ClpP/crotonase-like_dom_sf"/>
</dbReference>
<dbReference type="SUPFAM" id="SSF52096">
    <property type="entry name" value="ClpP/crotonase"/>
    <property type="match status" value="1"/>
</dbReference>
<gene>
    <name evidence="1" type="ORF">EQ811_14200</name>
</gene>
<dbReference type="RefSeq" id="WP_196211637.1">
    <property type="nucleotide sequence ID" value="NZ_SCHC01000321.1"/>
</dbReference>
<dbReference type="AlphaFoldDB" id="A0A7Z7YTB5"/>
<protein>
    <submittedName>
        <fullName evidence="1">ATP-dependent Clp protease proteolytic subunit</fullName>
    </submittedName>
</protein>
<dbReference type="Pfam" id="PF00574">
    <property type="entry name" value="CLP_protease"/>
    <property type="match status" value="1"/>
</dbReference>
<evidence type="ECO:0000313" key="1">
    <source>
        <dbReference type="EMBL" id="TBW73186.1"/>
    </source>
</evidence>
<name>A0A7Z7YTB5_STACP</name>
<accession>A0A7Z7YTB5</accession>
<organism evidence="1 2">
    <name type="scientific">Staphylococcus capitis</name>
    <dbReference type="NCBI Taxonomy" id="29388"/>
    <lineage>
        <taxon>Bacteria</taxon>
        <taxon>Bacillati</taxon>
        <taxon>Bacillota</taxon>
        <taxon>Bacilli</taxon>
        <taxon>Bacillales</taxon>
        <taxon>Staphylococcaceae</taxon>
        <taxon>Staphylococcus</taxon>
    </lineage>
</organism>
<reference evidence="1 2" key="1">
    <citation type="journal article" date="2019" name="Sci. Transl. Med.">
        <title>Quorum sensing between bacterial species on the skin protects against epidermal injury in atopic dermatitis.</title>
        <authorList>
            <person name="Williams M.R."/>
        </authorList>
    </citation>
    <scope>NUCLEOTIDE SEQUENCE [LARGE SCALE GENOMIC DNA]</scope>
    <source>
        <strain evidence="1 2">H8</strain>
    </source>
</reference>
<keyword evidence="1" id="KW-0645">Protease</keyword>
<feature type="non-terminal residue" evidence="1">
    <location>
        <position position="1"/>
    </location>
</feature>
<sequence length="27" mass="3154">TDRDNFLTADEAKEYGLIDHVMQPEDM</sequence>
<comment type="caution">
    <text evidence="1">The sequence shown here is derived from an EMBL/GenBank/DDBJ whole genome shotgun (WGS) entry which is preliminary data.</text>
</comment>
<dbReference type="GO" id="GO:0006508">
    <property type="term" value="P:proteolysis"/>
    <property type="evidence" value="ECO:0007669"/>
    <property type="project" value="UniProtKB-KW"/>
</dbReference>
<keyword evidence="1" id="KW-0378">Hydrolase</keyword>
<evidence type="ECO:0000313" key="2">
    <source>
        <dbReference type="Proteomes" id="UP000291949"/>
    </source>
</evidence>
<dbReference type="GO" id="GO:0008233">
    <property type="term" value="F:peptidase activity"/>
    <property type="evidence" value="ECO:0007669"/>
    <property type="project" value="UniProtKB-KW"/>
</dbReference>
<dbReference type="InterPro" id="IPR023562">
    <property type="entry name" value="ClpP/TepA"/>
</dbReference>